<keyword evidence="2" id="KW-1185">Reference proteome</keyword>
<dbReference type="InterPro" id="IPR016024">
    <property type="entry name" value="ARM-type_fold"/>
</dbReference>
<dbReference type="EMBL" id="CP108090">
    <property type="protein sequence ID" value="WUQ10565.1"/>
    <property type="molecule type" value="Genomic_DNA"/>
</dbReference>
<dbReference type="SUPFAM" id="SSF48371">
    <property type="entry name" value="ARM repeat"/>
    <property type="match status" value="1"/>
</dbReference>
<evidence type="ECO:0000313" key="2">
    <source>
        <dbReference type="Proteomes" id="UP001432039"/>
    </source>
</evidence>
<gene>
    <name evidence="1" type="ORF">OG517_03485</name>
</gene>
<sequence length="505" mass="56072">MGTDVRGFDDRWPDRDCGPQAPPRLRRAWLQGLSFNRAAPDRIRIRLLDHLDLAPYLLARRDLPPAVVDAAVDHPDRRVRARLTEVPASLGLCAAQWSRLVLGEAGGARRQLFLEAAALSGRGLTREAYETLTADPFGPVREELARMPALPLPLRLTLLADPLPRVRAAACEAAWRDLDGGTRARLAADPAPAVRTAVTLARHEEAPLTAEFFDAAPENRRLVGSHRLDPDLALRLCADPDPWLRRILAGNPYLGPDLVDVLAADPEDDVRLAVSVRPELTEEQRAAVPVDIDPRTMRRTVGWVEALHEDEEAMRRLAASAHLLLRSSVATARRLPPDVVERLARDEDRVVRLFLAERCDDAPADLLLEVWQWWNGSYSTPDRPYGHPNFPRRDLLRHADDPHPRLRQLALDDPDSTPDLVERFSEDEDAEVRLRAATDPRLAPDSVVRLLDDPDSGVRAMAARHPRVPVPVLVALLGDEETAEAAARNPVLPVAVMERMTVTGS</sequence>
<dbReference type="InterPro" id="IPR011989">
    <property type="entry name" value="ARM-like"/>
</dbReference>
<reference evidence="1" key="1">
    <citation type="submission" date="2022-10" db="EMBL/GenBank/DDBJ databases">
        <title>The complete genomes of actinobacterial strains from the NBC collection.</title>
        <authorList>
            <person name="Joergensen T.S."/>
            <person name="Alvarez Arevalo M."/>
            <person name="Sterndorff E.B."/>
            <person name="Faurdal D."/>
            <person name="Vuksanovic O."/>
            <person name="Mourched A.-S."/>
            <person name="Charusanti P."/>
            <person name="Shaw S."/>
            <person name="Blin K."/>
            <person name="Weber T."/>
        </authorList>
    </citation>
    <scope>NUCLEOTIDE SEQUENCE</scope>
    <source>
        <strain evidence="1">NBC_00248</strain>
    </source>
</reference>
<accession>A0ABZ1T3W8</accession>
<name>A0ABZ1T3W8_STRVG</name>
<protein>
    <submittedName>
        <fullName evidence="1">PE-PGRS family protein</fullName>
    </submittedName>
</protein>
<organism evidence="1 2">
    <name type="scientific">Streptomyces virginiae</name>
    <name type="common">Streptomyces cinnamonensis</name>
    <dbReference type="NCBI Taxonomy" id="1961"/>
    <lineage>
        <taxon>Bacteria</taxon>
        <taxon>Bacillati</taxon>
        <taxon>Actinomycetota</taxon>
        <taxon>Actinomycetes</taxon>
        <taxon>Kitasatosporales</taxon>
        <taxon>Streptomycetaceae</taxon>
        <taxon>Streptomyces</taxon>
    </lineage>
</organism>
<evidence type="ECO:0000313" key="1">
    <source>
        <dbReference type="EMBL" id="WUQ10565.1"/>
    </source>
</evidence>
<dbReference type="Gene3D" id="1.25.10.10">
    <property type="entry name" value="Leucine-rich Repeat Variant"/>
    <property type="match status" value="2"/>
</dbReference>
<proteinExistence type="predicted"/>
<dbReference type="RefSeq" id="WP_328960107.1">
    <property type="nucleotide sequence ID" value="NZ_CP108090.1"/>
</dbReference>
<dbReference type="Proteomes" id="UP001432039">
    <property type="component" value="Chromosome"/>
</dbReference>